<reference evidence="8 10" key="1">
    <citation type="submission" date="2015-11" db="EMBL/GenBank/DDBJ databases">
        <title>Genomic analysis of 38 Legionella species identifies large and diverse effector repertoires.</title>
        <authorList>
            <person name="Burstein D."/>
            <person name="Amaro F."/>
            <person name="Zusman T."/>
            <person name="Lifshitz Z."/>
            <person name="Cohen O."/>
            <person name="Gilbert J.A."/>
            <person name="Pupko T."/>
            <person name="Shuman H.A."/>
            <person name="Segal G."/>
        </authorList>
    </citation>
    <scope>NUCLEOTIDE SEQUENCE [LARGE SCALE GENOMIC DNA]</scope>
    <source>
        <strain evidence="8 10">ATCC 43877</strain>
    </source>
</reference>
<dbReference type="GO" id="GO:0015204">
    <property type="term" value="F:urea transmembrane transporter activity"/>
    <property type="evidence" value="ECO:0007669"/>
    <property type="project" value="InterPro"/>
</dbReference>
<keyword evidence="6 7" id="KW-0472">Membrane</keyword>
<feature type="transmembrane region" description="Helical" evidence="7">
    <location>
        <begin position="260"/>
        <end position="279"/>
    </location>
</feature>
<dbReference type="STRING" id="39962.Lmor_0224"/>
<dbReference type="Gene3D" id="1.10.3430.10">
    <property type="entry name" value="Ammonium transporter AmtB like domains"/>
    <property type="match status" value="1"/>
</dbReference>
<sequence length="698" mass="78901">MLSTRLSTLLNSDSVYLFKTQVAHRLFRAYATVFFCYSPWVGAWFALISWASPRTAFSGLFSLLCTWVFGRLLSINPPGDLHLVNGLLCGLFLSAYYPLSIQLFLGLIIITLFITTCTNWLCNFMWNLGKVPLMTLPFVLGTWPLIIIFHEQQLVSFPSLMFAQENLPSLVSFPWSDVFFSTVGGLLLVPYPLPGALIFLGLFVASRYLTFLVISGYVIGALTLHLFGYDMLITQTGYNFMLAAIAIGGIFMVPGKFSYFVALCGSALAALSVVVLYKLLFPVQLPLLVLPFLLSTYFWLGGLNYRSQKKKGPLNLDMPVSPEISWERYRLESVRGIHLDSVFITQFFSKDWRVVFDSKVKHYYFSCIDDADEYPVYAPLNANVVEMRDSANLQHQKAAVDESWGNFILLRNYAGQYILLPYLKKGSLKANTGDWITAGQAIAACDKFDKEYRFYIQVQKGVRPSSEIVPYHFSNVITHKPNQPKQFNLFYYPEDGDYIISAQRNNELAEALDLQSGLTLHYRVKCDNEPECIMMLQTGITPQGQTRLYARRDRSLGYEQTPLTLAFYDSQGEKDILLDLWALALGLTPLTIQAEVWSDSPSLDLWPLDFGKRLMLRLIRPLGVGCKSIYTRSWNQESKVWIQKATHNADILPGIQWNASTTAVIDPERGIIKLSLEVFGKIWEAELVQGQHSGKAGA</sequence>
<dbReference type="RefSeq" id="WP_028383732.1">
    <property type="nucleotide sequence ID" value="NZ_CAAAJG010000006.1"/>
</dbReference>
<organism evidence="9 11">
    <name type="scientific">Legionella moravica</name>
    <dbReference type="NCBI Taxonomy" id="39962"/>
    <lineage>
        <taxon>Bacteria</taxon>
        <taxon>Pseudomonadati</taxon>
        <taxon>Pseudomonadota</taxon>
        <taxon>Gammaproteobacteria</taxon>
        <taxon>Legionellales</taxon>
        <taxon>Legionellaceae</taxon>
        <taxon>Legionella</taxon>
    </lineage>
</organism>
<dbReference type="InterPro" id="IPR011055">
    <property type="entry name" value="Dup_hybrid_motif"/>
</dbReference>
<evidence type="ECO:0000256" key="1">
    <source>
        <dbReference type="ARBA" id="ARBA00004651"/>
    </source>
</evidence>
<evidence type="ECO:0000313" key="11">
    <source>
        <dbReference type="Proteomes" id="UP000254040"/>
    </source>
</evidence>
<dbReference type="GO" id="GO:0005886">
    <property type="term" value="C:plasma membrane"/>
    <property type="evidence" value="ECO:0007669"/>
    <property type="project" value="UniProtKB-SubCell"/>
</dbReference>
<dbReference type="InterPro" id="IPR029020">
    <property type="entry name" value="Ammonium/urea_transptr"/>
</dbReference>
<dbReference type="AlphaFoldDB" id="A0A378K3C4"/>
<evidence type="ECO:0000313" key="10">
    <source>
        <dbReference type="Proteomes" id="UP000054985"/>
    </source>
</evidence>
<name>A0A378K3C4_9GAMM</name>
<evidence type="ECO:0000256" key="4">
    <source>
        <dbReference type="ARBA" id="ARBA00022692"/>
    </source>
</evidence>
<gene>
    <name evidence="8" type="ORF">Lmor_0224</name>
    <name evidence="9" type="ORF">NCTC12239_02707</name>
</gene>
<comment type="similarity">
    <text evidence="2">Belongs to the urea transporter family.</text>
</comment>
<feature type="transmembrane region" description="Helical" evidence="7">
    <location>
        <begin position="232"/>
        <end position="253"/>
    </location>
</feature>
<reference evidence="9 11" key="2">
    <citation type="submission" date="2018-06" db="EMBL/GenBank/DDBJ databases">
        <authorList>
            <consortium name="Pathogen Informatics"/>
            <person name="Doyle S."/>
        </authorList>
    </citation>
    <scope>NUCLEOTIDE SEQUENCE [LARGE SCALE GENOMIC DNA]</scope>
    <source>
        <strain evidence="9 11">NCTC12239</strain>
    </source>
</reference>
<keyword evidence="4 7" id="KW-0812">Transmembrane</keyword>
<evidence type="ECO:0000256" key="5">
    <source>
        <dbReference type="ARBA" id="ARBA00022989"/>
    </source>
</evidence>
<dbReference type="EMBL" id="LNYN01000006">
    <property type="protein sequence ID" value="KTD38821.1"/>
    <property type="molecule type" value="Genomic_DNA"/>
</dbReference>
<dbReference type="Gene3D" id="2.70.70.10">
    <property type="entry name" value="Glucose Permease (Domain IIA)"/>
    <property type="match status" value="1"/>
</dbReference>
<evidence type="ECO:0000313" key="8">
    <source>
        <dbReference type="EMBL" id="KTD38821.1"/>
    </source>
</evidence>
<evidence type="ECO:0000256" key="2">
    <source>
        <dbReference type="ARBA" id="ARBA00005914"/>
    </source>
</evidence>
<evidence type="ECO:0000256" key="3">
    <source>
        <dbReference type="ARBA" id="ARBA00022475"/>
    </source>
</evidence>
<dbReference type="Pfam" id="PF03253">
    <property type="entry name" value="UT"/>
    <property type="match status" value="1"/>
</dbReference>
<feature type="transmembrane region" description="Helical" evidence="7">
    <location>
        <begin position="29"/>
        <end position="50"/>
    </location>
</feature>
<feature type="transmembrane region" description="Helical" evidence="7">
    <location>
        <begin position="56"/>
        <end position="74"/>
    </location>
</feature>
<evidence type="ECO:0000256" key="7">
    <source>
        <dbReference type="SAM" id="Phobius"/>
    </source>
</evidence>
<feature type="transmembrane region" description="Helical" evidence="7">
    <location>
        <begin position="285"/>
        <end position="305"/>
    </location>
</feature>
<keyword evidence="3" id="KW-1003">Cell membrane</keyword>
<comment type="subcellular location">
    <subcellularLocation>
        <location evidence="1">Cell membrane</location>
        <topology evidence="1">Multi-pass membrane protein</topology>
    </subcellularLocation>
</comment>
<accession>A0A378K3C4</accession>
<protein>
    <submittedName>
        <fullName evidence="9">Urea transporter</fullName>
    </submittedName>
</protein>
<proteinExistence type="inferred from homology"/>
<dbReference type="Proteomes" id="UP000054985">
    <property type="component" value="Unassembled WGS sequence"/>
</dbReference>
<keyword evidence="10" id="KW-1185">Reference proteome</keyword>
<feature type="transmembrane region" description="Helical" evidence="7">
    <location>
        <begin position="133"/>
        <end position="150"/>
    </location>
</feature>
<dbReference type="Proteomes" id="UP000254040">
    <property type="component" value="Unassembled WGS sequence"/>
</dbReference>
<feature type="transmembrane region" description="Helical" evidence="7">
    <location>
        <begin position="103"/>
        <end position="121"/>
    </location>
</feature>
<evidence type="ECO:0000256" key="6">
    <source>
        <dbReference type="ARBA" id="ARBA00023136"/>
    </source>
</evidence>
<dbReference type="InterPro" id="IPR004937">
    <property type="entry name" value="Urea_transporter"/>
</dbReference>
<keyword evidence="5 7" id="KW-1133">Transmembrane helix</keyword>
<feature type="transmembrane region" description="Helical" evidence="7">
    <location>
        <begin position="196"/>
        <end position="220"/>
    </location>
</feature>
<dbReference type="EMBL" id="UGOG01000001">
    <property type="protein sequence ID" value="STX63759.1"/>
    <property type="molecule type" value="Genomic_DNA"/>
</dbReference>
<evidence type="ECO:0000313" key="9">
    <source>
        <dbReference type="EMBL" id="STX63759.1"/>
    </source>
</evidence>